<feature type="compositionally biased region" description="Basic and acidic residues" evidence="16">
    <location>
        <begin position="1065"/>
        <end position="1075"/>
    </location>
</feature>
<evidence type="ECO:0000256" key="6">
    <source>
        <dbReference type="ARBA" id="ARBA00022801"/>
    </source>
</evidence>
<dbReference type="InterPro" id="IPR031327">
    <property type="entry name" value="MCM"/>
</dbReference>
<dbReference type="PANTHER" id="PTHR11630:SF48">
    <property type="entry name" value="DNA HELICASE MCM9"/>
    <property type="match status" value="1"/>
</dbReference>
<keyword evidence="7" id="KW-0347">Helicase</keyword>
<keyword evidence="6" id="KW-0378">Hydrolase</keyword>
<evidence type="ECO:0000256" key="9">
    <source>
        <dbReference type="ARBA" id="ARBA00023125"/>
    </source>
</evidence>
<dbReference type="Pfam" id="PF17207">
    <property type="entry name" value="MCM_OB"/>
    <property type="match status" value="1"/>
</dbReference>
<feature type="compositionally biased region" description="Basic and acidic residues" evidence="16">
    <location>
        <begin position="931"/>
        <end position="947"/>
    </location>
</feature>
<dbReference type="Pfam" id="PF26066">
    <property type="entry name" value="MCM9_N"/>
    <property type="match status" value="1"/>
</dbReference>
<comment type="catalytic activity">
    <reaction evidence="14">
        <text>ATP + H2O = ADP + phosphate + H(+)</text>
        <dbReference type="Rhea" id="RHEA:13065"/>
        <dbReference type="ChEBI" id="CHEBI:15377"/>
        <dbReference type="ChEBI" id="CHEBI:15378"/>
        <dbReference type="ChEBI" id="CHEBI:30616"/>
        <dbReference type="ChEBI" id="CHEBI:43474"/>
        <dbReference type="ChEBI" id="CHEBI:456216"/>
        <dbReference type="EC" id="3.6.4.12"/>
    </reaction>
</comment>
<dbReference type="Gene3D" id="3.40.50.300">
    <property type="entry name" value="P-loop containing nucleotide triphosphate hydrolases"/>
    <property type="match status" value="1"/>
</dbReference>
<dbReference type="Proteomes" id="UP000694428">
    <property type="component" value="Unplaced"/>
</dbReference>
<dbReference type="GO" id="GO:0097362">
    <property type="term" value="C:MCM8-MCM9 complex"/>
    <property type="evidence" value="ECO:0007669"/>
    <property type="project" value="UniProtKB-ARBA"/>
</dbReference>
<feature type="compositionally biased region" description="Polar residues" evidence="16">
    <location>
        <begin position="660"/>
        <end position="683"/>
    </location>
</feature>
<organism evidence="18 19">
    <name type="scientific">Pavo cristatus</name>
    <name type="common">Indian peafowl</name>
    <name type="synonym">Blue peafowl</name>
    <dbReference type="NCBI Taxonomy" id="9049"/>
    <lineage>
        <taxon>Eukaryota</taxon>
        <taxon>Metazoa</taxon>
        <taxon>Chordata</taxon>
        <taxon>Craniata</taxon>
        <taxon>Vertebrata</taxon>
        <taxon>Euteleostomi</taxon>
        <taxon>Archelosauria</taxon>
        <taxon>Archosauria</taxon>
        <taxon>Dinosauria</taxon>
        <taxon>Saurischia</taxon>
        <taxon>Theropoda</taxon>
        <taxon>Coelurosauria</taxon>
        <taxon>Aves</taxon>
        <taxon>Neognathae</taxon>
        <taxon>Galloanserae</taxon>
        <taxon>Galliformes</taxon>
        <taxon>Phasianidae</taxon>
        <taxon>Phasianinae</taxon>
        <taxon>Pavo</taxon>
    </lineage>
</organism>
<evidence type="ECO:0000256" key="2">
    <source>
        <dbReference type="ARBA" id="ARBA00008010"/>
    </source>
</evidence>
<evidence type="ECO:0000313" key="19">
    <source>
        <dbReference type="Proteomes" id="UP000694428"/>
    </source>
</evidence>
<evidence type="ECO:0000256" key="13">
    <source>
        <dbReference type="ARBA" id="ARBA00042301"/>
    </source>
</evidence>
<accession>A0A8C9G2J4</accession>
<dbReference type="SUPFAM" id="SSF52540">
    <property type="entry name" value="P-loop containing nucleoside triphosphate hydrolases"/>
    <property type="match status" value="1"/>
</dbReference>
<keyword evidence="9 15" id="KW-0238">DNA-binding</keyword>
<evidence type="ECO:0000256" key="3">
    <source>
        <dbReference type="ARBA" id="ARBA00012551"/>
    </source>
</evidence>
<evidence type="ECO:0000256" key="8">
    <source>
        <dbReference type="ARBA" id="ARBA00022840"/>
    </source>
</evidence>
<feature type="compositionally biased region" description="Polar residues" evidence="16">
    <location>
        <begin position="691"/>
        <end position="710"/>
    </location>
</feature>
<dbReference type="InterPro" id="IPR058768">
    <property type="entry name" value="MCM9_N"/>
</dbReference>
<evidence type="ECO:0000259" key="17">
    <source>
        <dbReference type="PROSITE" id="PS50051"/>
    </source>
</evidence>
<feature type="compositionally biased region" description="Basic and acidic residues" evidence="16">
    <location>
        <begin position="1021"/>
        <end position="1034"/>
    </location>
</feature>
<dbReference type="InterPro" id="IPR033762">
    <property type="entry name" value="MCM_OB"/>
</dbReference>
<dbReference type="PANTHER" id="PTHR11630">
    <property type="entry name" value="DNA REPLICATION LICENSING FACTOR MCM FAMILY MEMBER"/>
    <property type="match status" value="1"/>
</dbReference>
<comment type="similarity">
    <text evidence="2 15">Belongs to the MCM family.</text>
</comment>
<dbReference type="InterPro" id="IPR001208">
    <property type="entry name" value="MCM_dom"/>
</dbReference>
<dbReference type="PRINTS" id="PR01657">
    <property type="entry name" value="MCMFAMILY"/>
</dbReference>
<evidence type="ECO:0000256" key="16">
    <source>
        <dbReference type="SAM" id="MobiDB-lite"/>
    </source>
</evidence>
<evidence type="ECO:0000256" key="7">
    <source>
        <dbReference type="ARBA" id="ARBA00022806"/>
    </source>
</evidence>
<proteinExistence type="inferred from homology"/>
<dbReference type="Pfam" id="PF00493">
    <property type="entry name" value="MCM"/>
    <property type="match status" value="1"/>
</dbReference>
<dbReference type="GO" id="GO:0003697">
    <property type="term" value="F:single-stranded DNA binding"/>
    <property type="evidence" value="ECO:0007669"/>
    <property type="project" value="TreeGrafter"/>
</dbReference>
<dbReference type="GO" id="GO:0017116">
    <property type="term" value="F:single-stranded DNA helicase activity"/>
    <property type="evidence" value="ECO:0007669"/>
    <property type="project" value="TreeGrafter"/>
</dbReference>
<dbReference type="SMART" id="SM00382">
    <property type="entry name" value="AAA"/>
    <property type="match status" value="1"/>
</dbReference>
<dbReference type="CDD" id="cd17760">
    <property type="entry name" value="MCM9"/>
    <property type="match status" value="1"/>
</dbReference>
<sequence>MALRADQVSLTGQVFESYLLQHHRDDILGILRQGDDEAHYPVLVDALTLFETNMEIGEYFNAFPSQVLPIFDGALRRAAMEVLQAAMPSAELRMKPNLHARISGLPICPELTREHIPKTRDVGHFLSVTGTVIRTSLVKVLEFERSYICNKCKHVFVAKADFEQYYAFCRPSACLNEEGCNSTKFTCLSGTSSSPTSCRDYQEIKIQEQVQRLSVGSIPRCMVVVLEDDLVDSCKSGDDITVYGVVMQRWKPFHEDARCDLELVLKANYIKVNNEQLAGVIIDEEVRKEFEDFWEKHRNNPLAGRNEILASLCPQVFGLYLVKLAVAMVLAGGVQRIDATGTRIRGESHLLLVGDPGTGKSQFLKYAVKITPRSVLTAGIGSTSAGLTVTAVKDFGEWNLEAGALVLADGGLCCIDEFNSIKEHDRTSIHEAMEQQTISVAKAGLVCKLNTRTTILAATNPKGHYDPTESVSVNIALGSPLLSRFDLVLVLLDTKNEEWDRIISSFILQNKGCPSKSEKLWSMEKMKTYFCLIKRIQPKLSDESNLILVRYYQMQRQSDCRNAARTTIRLLESLIRLAEAHARLMFRDTVTLEDAVTVVSVMESSMQGGALLGAINALHTSFPENPMAQYRVQCELILERLELRDLLHKELQRLDRLQKESSCQLQPEEPSFSTTTGCLNKNTFETKQKSQSEPSDQQKINSCPQPSLPKSNCEGDKHPETLCNPTPGNNVGTKHLIKLNKRGDDGSLGWFDSLEDRNTDAEETFWKTSPLPKTSPDNVALKTMPKSSCSEERNSSIPRKENGGRGSLTTVTVCAPLEQDKVSEISSKRTEEHKCFSSEANIQDPTSTSASVQDSVITQRVSKSLQRLHTEKSHGFFTSTQISEAKALPSELPVSGLLDLSSDTDSVVGDENNSASAAAKHAVISMRKRSKDQAEKEAKAVSSREPEVTDSESPPAAKLAKFSFRPRTKLDHSSKKKNAEFSLFPSENTVKPGEQLQGEQLQKDCCPPEKRKTTLTRLGKKSLEKQSVRNKGNEEQLSQALGKEMGGSALIRSDVTLDVVSPPPAEKRREGEEKLGGPSTVRVCSSTLENLSRFCFVSHPDSKSETPPTIKTDTNNKESHSPLLKVHVSNPTKRKSFALGNASKDSVVTRKSLFSIAELDDASLDFDWD</sequence>
<feature type="region of interest" description="Disordered" evidence="16">
    <location>
        <begin position="767"/>
        <end position="807"/>
    </location>
</feature>
<comment type="subcellular location">
    <subcellularLocation>
        <location evidence="1">Nucleus</location>
    </subcellularLocation>
</comment>
<evidence type="ECO:0000256" key="11">
    <source>
        <dbReference type="ARBA" id="ARBA00023242"/>
    </source>
</evidence>
<evidence type="ECO:0000313" key="18">
    <source>
        <dbReference type="Ensembl" id="ENSPSTP00000023076.1"/>
    </source>
</evidence>
<keyword evidence="5" id="KW-0227">DNA damage</keyword>
<dbReference type="Gene3D" id="2.40.50.140">
    <property type="entry name" value="Nucleic acid-binding proteins"/>
    <property type="match status" value="1"/>
</dbReference>
<keyword evidence="19" id="KW-1185">Reference proteome</keyword>
<dbReference type="GO" id="GO:0005634">
    <property type="term" value="C:nucleus"/>
    <property type="evidence" value="ECO:0007669"/>
    <property type="project" value="UniProtKB-SubCell"/>
</dbReference>
<feature type="region of interest" description="Disordered" evidence="16">
    <location>
        <begin position="904"/>
        <end position="1037"/>
    </location>
</feature>
<feature type="region of interest" description="Disordered" evidence="16">
    <location>
        <begin position="1102"/>
        <end position="1121"/>
    </location>
</feature>
<feature type="region of interest" description="Disordered" evidence="16">
    <location>
        <begin position="659"/>
        <end position="730"/>
    </location>
</feature>
<evidence type="ECO:0000256" key="4">
    <source>
        <dbReference type="ARBA" id="ARBA00022741"/>
    </source>
</evidence>
<feature type="compositionally biased region" description="Basic and acidic residues" evidence="16">
    <location>
        <begin position="789"/>
        <end position="803"/>
    </location>
</feature>
<keyword evidence="4 15" id="KW-0547">Nucleotide-binding</keyword>
<keyword evidence="10" id="KW-0234">DNA repair</keyword>
<dbReference type="FunFam" id="2.40.50.140:FF:000120">
    <property type="entry name" value="Probable DNA helicase MCM9"/>
    <property type="match status" value="1"/>
</dbReference>
<keyword evidence="11" id="KW-0539">Nucleus</keyword>
<dbReference type="AlphaFoldDB" id="A0A8C9G2J4"/>
<evidence type="ECO:0000256" key="12">
    <source>
        <dbReference type="ARBA" id="ARBA00041085"/>
    </source>
</evidence>
<feature type="compositionally biased region" description="Basic and acidic residues" evidence="16">
    <location>
        <begin position="968"/>
        <end position="979"/>
    </location>
</feature>
<dbReference type="EC" id="3.6.4.12" evidence="3"/>
<dbReference type="GO" id="GO:0005524">
    <property type="term" value="F:ATP binding"/>
    <property type="evidence" value="ECO:0007669"/>
    <property type="project" value="UniProtKB-KW"/>
</dbReference>
<reference evidence="18" key="2">
    <citation type="submission" date="2025-09" db="UniProtKB">
        <authorList>
            <consortium name="Ensembl"/>
        </authorList>
    </citation>
    <scope>IDENTIFICATION</scope>
</reference>
<evidence type="ECO:0000256" key="10">
    <source>
        <dbReference type="ARBA" id="ARBA00023204"/>
    </source>
</evidence>
<feature type="region of interest" description="Disordered" evidence="16">
    <location>
        <begin position="1053"/>
        <end position="1080"/>
    </location>
</feature>
<dbReference type="InterPro" id="IPR041562">
    <property type="entry name" value="MCM_lid"/>
</dbReference>
<dbReference type="GO" id="GO:0016787">
    <property type="term" value="F:hydrolase activity"/>
    <property type="evidence" value="ECO:0007669"/>
    <property type="project" value="UniProtKB-KW"/>
</dbReference>
<protein>
    <recommendedName>
        <fullName evidence="12">DNA helicase MCM9</fullName>
        <ecNumber evidence="3">3.6.4.12</ecNumber>
    </recommendedName>
    <alternativeName>
        <fullName evidence="13">Minichromosome maintenance 9</fullName>
    </alternativeName>
</protein>
<dbReference type="InterPro" id="IPR027417">
    <property type="entry name" value="P-loop_NTPase"/>
</dbReference>
<dbReference type="InterPro" id="IPR003593">
    <property type="entry name" value="AAA+_ATPase"/>
</dbReference>
<evidence type="ECO:0000256" key="15">
    <source>
        <dbReference type="RuleBase" id="RU004070"/>
    </source>
</evidence>
<dbReference type="SUPFAM" id="SSF50249">
    <property type="entry name" value="Nucleic acid-binding proteins"/>
    <property type="match status" value="1"/>
</dbReference>
<dbReference type="Pfam" id="PF17855">
    <property type="entry name" value="MCM_lid"/>
    <property type="match status" value="1"/>
</dbReference>
<keyword evidence="8 15" id="KW-0067">ATP-binding</keyword>
<dbReference type="FunFam" id="3.40.50.300:FF:000671">
    <property type="entry name" value="DNA helicase MCM9 isoform X1"/>
    <property type="match status" value="1"/>
</dbReference>
<reference evidence="18" key="1">
    <citation type="submission" date="2025-08" db="UniProtKB">
        <authorList>
            <consortium name="Ensembl"/>
        </authorList>
    </citation>
    <scope>IDENTIFICATION</scope>
</reference>
<evidence type="ECO:0000256" key="1">
    <source>
        <dbReference type="ARBA" id="ARBA00004123"/>
    </source>
</evidence>
<dbReference type="GO" id="GO:0000724">
    <property type="term" value="P:double-strand break repair via homologous recombination"/>
    <property type="evidence" value="ECO:0007669"/>
    <property type="project" value="UniProtKB-ARBA"/>
</dbReference>
<feature type="domain" description="MCM C-terminal AAA(+) ATPase" evidence="17">
    <location>
        <begin position="304"/>
        <end position="507"/>
    </location>
</feature>
<dbReference type="InterPro" id="IPR012340">
    <property type="entry name" value="NA-bd_OB-fold"/>
</dbReference>
<dbReference type="SMART" id="SM00350">
    <property type="entry name" value="MCM"/>
    <property type="match status" value="1"/>
</dbReference>
<dbReference type="Ensembl" id="ENSPSTT00000024260.1">
    <property type="protein sequence ID" value="ENSPSTP00000023076.1"/>
    <property type="gene ID" value="ENSPSTG00000016972.1"/>
</dbReference>
<evidence type="ECO:0000256" key="14">
    <source>
        <dbReference type="ARBA" id="ARBA00047995"/>
    </source>
</evidence>
<dbReference type="PROSITE" id="PS50051">
    <property type="entry name" value="MCM_2"/>
    <property type="match status" value="1"/>
</dbReference>
<evidence type="ECO:0000256" key="5">
    <source>
        <dbReference type="ARBA" id="ARBA00022763"/>
    </source>
</evidence>
<name>A0A8C9G2J4_PAVCR</name>